<keyword evidence="1" id="KW-0472">Membrane</keyword>
<sequence>MPERADMRALWILGLIVGPLVLVSIELFHPAGFTTTPGMFEFLRHQEPGGHGHSALDYFGPDWWFVLHMIQTPTVCLITVALILTVNAADTGEIAVRLLAWGARIALFLFAVYYTALDAIGGIGLGRTLELVNTLQTETSYTQFGQVVPCTDGAGVAAPCLSEEQVAGVALVLNQTWTDKWVGGVGSFISETGSWAVFFGALLSALTLLVSRGFRRMGITGMVALAALVGGGWLVQESHACCTGPTGFGLIFVFGCLTFACKGWKSDPS</sequence>
<name>A0A6P1T3T4_9RHOB</name>
<dbReference type="EMBL" id="CP046620">
    <property type="protein sequence ID" value="QHQ36343.1"/>
    <property type="molecule type" value="Genomic_DNA"/>
</dbReference>
<evidence type="ECO:0000313" key="2">
    <source>
        <dbReference type="EMBL" id="QHQ36343.1"/>
    </source>
</evidence>
<feature type="transmembrane region" description="Helical" evidence="1">
    <location>
        <begin position="217"/>
        <end position="235"/>
    </location>
</feature>
<feature type="transmembrane region" description="Helical" evidence="1">
    <location>
        <begin position="247"/>
        <end position="264"/>
    </location>
</feature>
<dbReference type="Proteomes" id="UP000464495">
    <property type="component" value="Chromosome"/>
</dbReference>
<keyword evidence="3" id="KW-1185">Reference proteome</keyword>
<organism evidence="2 3">
    <name type="scientific">Algicella marina</name>
    <dbReference type="NCBI Taxonomy" id="2683284"/>
    <lineage>
        <taxon>Bacteria</taxon>
        <taxon>Pseudomonadati</taxon>
        <taxon>Pseudomonadota</taxon>
        <taxon>Alphaproteobacteria</taxon>
        <taxon>Rhodobacterales</taxon>
        <taxon>Paracoccaceae</taxon>
        <taxon>Algicella</taxon>
    </lineage>
</organism>
<reference evidence="2 3" key="1">
    <citation type="submission" date="2019-12" db="EMBL/GenBank/DDBJ databases">
        <title>Complete genome sequence of Algicella marina strain 9Alg 56(T) isolated from the red alga Tichocarpus crinitus.</title>
        <authorList>
            <person name="Kim S.-G."/>
            <person name="Nedashkovskaya O.I."/>
        </authorList>
    </citation>
    <scope>NUCLEOTIDE SEQUENCE [LARGE SCALE GENOMIC DNA]</scope>
    <source>
        <strain evidence="2 3">9Alg 56</strain>
    </source>
</reference>
<dbReference type="KEGG" id="amaq:GO499_14735"/>
<feature type="transmembrane region" description="Helical" evidence="1">
    <location>
        <begin position="192"/>
        <end position="210"/>
    </location>
</feature>
<keyword evidence="1" id="KW-0812">Transmembrane</keyword>
<evidence type="ECO:0008006" key="4">
    <source>
        <dbReference type="Google" id="ProtNLM"/>
    </source>
</evidence>
<feature type="transmembrane region" description="Helical" evidence="1">
    <location>
        <begin position="9"/>
        <end position="29"/>
    </location>
</feature>
<keyword evidence="1" id="KW-1133">Transmembrane helix</keyword>
<protein>
    <recommendedName>
        <fullName evidence="4">DUF4386 family protein</fullName>
    </recommendedName>
</protein>
<dbReference type="RefSeq" id="WP_161862890.1">
    <property type="nucleotide sequence ID" value="NZ_CP046620.1"/>
</dbReference>
<accession>A0A6P1T3T4</accession>
<feature type="transmembrane region" description="Helical" evidence="1">
    <location>
        <begin position="98"/>
        <end position="116"/>
    </location>
</feature>
<feature type="transmembrane region" description="Helical" evidence="1">
    <location>
        <begin position="63"/>
        <end position="86"/>
    </location>
</feature>
<proteinExistence type="predicted"/>
<gene>
    <name evidence="2" type="ORF">GO499_14735</name>
</gene>
<dbReference type="AlphaFoldDB" id="A0A6P1T3T4"/>
<evidence type="ECO:0000313" key="3">
    <source>
        <dbReference type="Proteomes" id="UP000464495"/>
    </source>
</evidence>
<evidence type="ECO:0000256" key="1">
    <source>
        <dbReference type="SAM" id="Phobius"/>
    </source>
</evidence>